<protein>
    <recommendedName>
        <fullName evidence="1">Serine aminopeptidase S33 domain-containing protein</fullName>
    </recommendedName>
</protein>
<dbReference type="Gene3D" id="3.40.50.1820">
    <property type="entry name" value="alpha/beta hydrolase"/>
    <property type="match status" value="1"/>
</dbReference>
<dbReference type="PANTHER" id="PTHR11614">
    <property type="entry name" value="PHOSPHOLIPASE-RELATED"/>
    <property type="match status" value="1"/>
</dbReference>
<organism evidence="2">
    <name type="scientific">Aplanochytrium stocchinoi</name>
    <dbReference type="NCBI Taxonomy" id="215587"/>
    <lineage>
        <taxon>Eukaryota</taxon>
        <taxon>Sar</taxon>
        <taxon>Stramenopiles</taxon>
        <taxon>Bigyra</taxon>
        <taxon>Labyrinthulomycetes</taxon>
        <taxon>Thraustochytrida</taxon>
        <taxon>Thraustochytriidae</taxon>
        <taxon>Aplanochytrium</taxon>
    </lineage>
</organism>
<gene>
    <name evidence="2" type="ORF">ASTO00021_LOCUS18025</name>
</gene>
<dbReference type="InterPro" id="IPR051044">
    <property type="entry name" value="MAG_DAG_Lipase"/>
</dbReference>
<dbReference type="Pfam" id="PF12146">
    <property type="entry name" value="Hydrolase_4"/>
    <property type="match status" value="1"/>
</dbReference>
<dbReference type="InterPro" id="IPR022742">
    <property type="entry name" value="Hydrolase_4"/>
</dbReference>
<dbReference type="EMBL" id="HBIN01023407">
    <property type="protein sequence ID" value="CAE0448061.1"/>
    <property type="molecule type" value="Transcribed_RNA"/>
</dbReference>
<dbReference type="InterPro" id="IPR029058">
    <property type="entry name" value="AB_hydrolase_fold"/>
</dbReference>
<dbReference type="SUPFAM" id="SSF53474">
    <property type="entry name" value="alpha/beta-Hydrolases"/>
    <property type="match status" value="1"/>
</dbReference>
<evidence type="ECO:0000259" key="1">
    <source>
        <dbReference type="Pfam" id="PF12146"/>
    </source>
</evidence>
<sequence>MAPSVDKVYATNEQTVEHLHAAAGHFVGVTEGLDKATSVGEVCKGNNPFKCITNVVEGFVDLPQNRNVRFRLWLPENGAAPKATVILLHGYGEHTGRYHHVAHALAGASYQVFGYDQKFHGEDEHAVGASITKINSFDEFIDDAESFIKIVGEKYSDIPYFLMGHSMGGCVALLTTLRMQDTWKCRGVVLSSPAIRVKGNILAPNPYMGFFSRLTKTLSSVAPSFPSPGVDAKKLSKDKNVVKHARDDPLMFGDKISARFARHFVIGGTVDAQKRTVEMKSPFLVVTGTKDKIVNYKAARKLVDEASSEDKEYKEWEGGYHEQFNEDHRDEVIDYVKEWMDNRL</sequence>
<reference evidence="2" key="1">
    <citation type="submission" date="2021-01" db="EMBL/GenBank/DDBJ databases">
        <authorList>
            <person name="Corre E."/>
            <person name="Pelletier E."/>
            <person name="Niang G."/>
            <person name="Scheremetjew M."/>
            <person name="Finn R."/>
            <person name="Kale V."/>
            <person name="Holt S."/>
            <person name="Cochrane G."/>
            <person name="Meng A."/>
            <person name="Brown T."/>
            <person name="Cohen L."/>
        </authorList>
    </citation>
    <scope>NUCLEOTIDE SEQUENCE</scope>
    <source>
        <strain evidence="2">GSBS06</strain>
    </source>
</reference>
<name>A0A7S3PRF0_9STRA</name>
<proteinExistence type="predicted"/>
<evidence type="ECO:0000313" key="2">
    <source>
        <dbReference type="EMBL" id="CAE0448061.1"/>
    </source>
</evidence>
<accession>A0A7S3PRF0</accession>
<dbReference type="AlphaFoldDB" id="A0A7S3PRF0"/>
<feature type="domain" description="Serine aminopeptidase S33" evidence="1">
    <location>
        <begin position="80"/>
        <end position="327"/>
    </location>
</feature>